<name>A0A0N9NBA9_PECCA</name>
<comment type="subcellular location">
    <subcellularLocation>
        <location evidence="1">Fimbrium</location>
    </subcellularLocation>
</comment>
<dbReference type="InterPro" id="IPR050263">
    <property type="entry name" value="Bact_Fimbrial_Adh_Pro"/>
</dbReference>
<evidence type="ECO:0000256" key="4">
    <source>
        <dbReference type="ARBA" id="ARBA00023263"/>
    </source>
</evidence>
<dbReference type="GO" id="GO:0043709">
    <property type="term" value="P:cell adhesion involved in single-species biofilm formation"/>
    <property type="evidence" value="ECO:0007669"/>
    <property type="project" value="TreeGrafter"/>
</dbReference>
<geneLocation type="plasmid" evidence="6">
    <name>Drgb3</name>
</geneLocation>
<dbReference type="SUPFAM" id="SSF49401">
    <property type="entry name" value="Bacterial adhesins"/>
    <property type="match status" value="1"/>
</dbReference>
<keyword evidence="3 5" id="KW-0732">Signal</keyword>
<proteinExistence type="inferred from homology"/>
<keyword evidence="4" id="KW-0281">Fimbrium</keyword>
<reference evidence="6" key="1">
    <citation type="journal article" date="2015" name="Environ. Microbiol.">
        <title>Plasmids from the gut microbiome of cabbage root fly larvae encode SaxA that catalyses the conversion of the plant toxin 2-phenylethyl isothiocyanate.</title>
        <authorList>
            <person name="Welte C.U."/>
            <person name="de Graaf R.M."/>
            <person name="van den Bosch T.J."/>
            <person name="Op den Camp H.J."/>
            <person name="van Dam N.M."/>
            <person name="Jetten M.S."/>
        </authorList>
    </citation>
    <scope>NUCLEOTIDE SEQUENCE</scope>
    <source>
        <plasmid evidence="6">Drgb3</plasmid>
    </source>
</reference>
<feature type="signal peptide" evidence="5">
    <location>
        <begin position="1"/>
        <end position="23"/>
    </location>
</feature>
<accession>A0A0N9NBA9</accession>
<comment type="similarity">
    <text evidence="2">Belongs to the fimbrial protein family.</text>
</comment>
<dbReference type="InterPro" id="IPR008966">
    <property type="entry name" value="Adhesion_dom_sf"/>
</dbReference>
<dbReference type="PANTHER" id="PTHR33420">
    <property type="entry name" value="FIMBRIAL SUBUNIT ELFA-RELATED"/>
    <property type="match status" value="1"/>
</dbReference>
<evidence type="ECO:0000256" key="5">
    <source>
        <dbReference type="SAM" id="SignalP"/>
    </source>
</evidence>
<evidence type="ECO:0000256" key="3">
    <source>
        <dbReference type="ARBA" id="ARBA00022729"/>
    </source>
</evidence>
<dbReference type="EMBL" id="KT351734">
    <property type="protein sequence ID" value="ALG88538.1"/>
    <property type="molecule type" value="Genomic_DNA"/>
</dbReference>
<dbReference type="RefSeq" id="WP_181375067.1">
    <property type="nucleotide sequence ID" value="NZ_KT351734.1"/>
</dbReference>
<dbReference type="GO" id="GO:0009289">
    <property type="term" value="C:pilus"/>
    <property type="evidence" value="ECO:0007669"/>
    <property type="project" value="UniProtKB-SubCell"/>
</dbReference>
<evidence type="ECO:0000256" key="2">
    <source>
        <dbReference type="ARBA" id="ARBA00006671"/>
    </source>
</evidence>
<keyword evidence="6" id="KW-0614">Plasmid</keyword>
<dbReference type="InterPro" id="IPR039458">
    <property type="entry name" value="FimA-like"/>
</dbReference>
<feature type="chain" id="PRO_5006037946" evidence="5">
    <location>
        <begin position="24"/>
        <end position="186"/>
    </location>
</feature>
<evidence type="ECO:0000256" key="1">
    <source>
        <dbReference type="ARBA" id="ARBA00004561"/>
    </source>
</evidence>
<dbReference type="Pfam" id="PF16970">
    <property type="entry name" value="FimA"/>
    <property type="match status" value="1"/>
</dbReference>
<dbReference type="InterPro" id="IPR036937">
    <property type="entry name" value="Adhesion_dom_fimbrial_sf"/>
</dbReference>
<dbReference type="PANTHER" id="PTHR33420:SF3">
    <property type="entry name" value="FIMBRIAL SUBUNIT ELFA"/>
    <property type="match status" value="1"/>
</dbReference>
<evidence type="ECO:0000313" key="6">
    <source>
        <dbReference type="EMBL" id="ALG88538.1"/>
    </source>
</evidence>
<dbReference type="Gene3D" id="2.60.40.1090">
    <property type="entry name" value="Fimbrial-type adhesion domain"/>
    <property type="match status" value="1"/>
</dbReference>
<protein>
    <submittedName>
        <fullName evidence="6">S-fimbrillin</fullName>
    </submittedName>
</protein>
<sequence>MKKSVVNSSIFAIFAIAAFSAQAASTGTITFNGELTDTTCEVDINGQGSDATVTLPTVGVNQLTASGDTTGRTSFNMNISDCVIGTEGGHSKVAAFFQPGNTVDLSTGRLKNVGGSATNVDLRLLDASNSYAPINVGNTDQVNAMAYVDIQADGTALLPYAVEYYANAQTTPGTVTSSVVYNLQYK</sequence>
<reference evidence="6" key="2">
    <citation type="submission" date="2015-07" db="EMBL/GenBank/DDBJ databases">
        <authorList>
            <person name="Welte C."/>
            <person name="de Graaf R."/>
            <person name="van den Bosch T.J.M."/>
            <person name="Op den Camp H."/>
            <person name="van Dam N."/>
            <person name="Jetten M."/>
        </authorList>
    </citation>
    <scope>NUCLEOTIDE SEQUENCE</scope>
    <source>
        <plasmid evidence="6">Drgb3</plasmid>
    </source>
</reference>
<organism evidence="6">
    <name type="scientific">Pectobacterium carotovorum</name>
    <name type="common">Erwinia carotovora</name>
    <dbReference type="NCBI Taxonomy" id="554"/>
    <lineage>
        <taxon>Bacteria</taxon>
        <taxon>Pseudomonadati</taxon>
        <taxon>Pseudomonadota</taxon>
        <taxon>Gammaproteobacteria</taxon>
        <taxon>Enterobacterales</taxon>
        <taxon>Pectobacteriaceae</taxon>
        <taxon>Pectobacterium</taxon>
    </lineage>
</organism>
<dbReference type="AlphaFoldDB" id="A0A0N9NBA9"/>